<proteinExistence type="predicted"/>
<sequence length="821" mass="93955">MKYPQLISLPSEISDWLEEQLEARGIDAVVYTRYILSLLHRDTADIICSYQDNQFKAYDKDLKRSRGGRKRFRRSSEWLGHSQADADELKRSAAVECLLSASDQDCGIESLVDELCEKLKQYKNGSTNVVEPPSTNVISNKAVHDVSPLDLARQYYAAFPPLSHTSLRSPGTVLTFMPQCYTSPKKKGTRRRNRSSSCGEKLLYKKECENIKTRTSSKHKYGNRSKNTDFCSDTWNVLFTKKFLKSDSDKGDNVKKEKSNLSSKNFNNQNDYGSLGIWDNCRENEMYEDLPVDIIELLDSPSPHDYTVEMMNLANIKEVGNKSFIHSGTNITSSIWSVDAGEDKLRDDFRENNSETVLGFKFSSLTMDCNASRNIWSNVSEENKMLDTDRNNTYSELFFGNNRESSEVKNHPWHISTTAMKKWSEGEYNTDRHTNILIKSLIKINHNRECSSFIEVCPKGPINRIMPSDTSAVNLFSSTKYASHFRKFYDDKRDDENLLTSDNSHFKPINFKKEMTEAHVNRQYADGTSFIISSNLDKPNYKRSNSGYLYLESEGGSHQKVKELGNDNDTEGKMKQEFVLKFFIKQNDKACQTDTIELESMSTMDVEMDNSQVVPCKKRNISESDFYFPGDQDLLSETKVTEEKPSDIWIFDQKLDSSPDGIMTEIMWKYDGEGCARCNKNQWDNGDWVLPEPDKSIWQVDKDSLRNIWNGGEICTDCCSSNGRGKFPLQSQLREDISQDGEQLLSDLSTLQKTYMEHLPVAEVSYDINELLTAVNDRKRRHSPVPAQTSHHRGSWSLASSVKQDHLMHMNSVPVLHSVTL</sequence>
<dbReference type="RefSeq" id="XP_018327289.1">
    <property type="nucleotide sequence ID" value="XM_018471787.2"/>
</dbReference>
<dbReference type="AlphaFoldDB" id="A0A1W4WTS2"/>
<dbReference type="OrthoDB" id="3247158at2759"/>
<dbReference type="PANTHER" id="PTHR17611:SF3">
    <property type="entry name" value="DNA SEGMENT, CHR 5, ERATO DOI 579, EXPRESSED"/>
    <property type="match status" value="1"/>
</dbReference>
<reference evidence="2" key="1">
    <citation type="submission" date="2025-08" db="UniProtKB">
        <authorList>
            <consortium name="RefSeq"/>
        </authorList>
    </citation>
    <scope>IDENTIFICATION</scope>
    <source>
        <tissue evidence="2">Entire body</tissue>
    </source>
</reference>
<protein>
    <submittedName>
        <fullName evidence="2">Uncharacterized protein LOC108738385 isoform X1</fullName>
    </submittedName>
</protein>
<dbReference type="KEGG" id="apln:108738385"/>
<accession>A0A1W4WTS2</accession>
<dbReference type="STRING" id="224129.A0A1W4WTS2"/>
<evidence type="ECO:0000313" key="2">
    <source>
        <dbReference type="RefSeq" id="XP_018327289.1"/>
    </source>
</evidence>
<dbReference type="Pfam" id="PF15376">
    <property type="entry name" value="DUF4603"/>
    <property type="match status" value="1"/>
</dbReference>
<name>A0A1W4WTS2_AGRPL</name>
<organism evidence="1 2">
    <name type="scientific">Agrilus planipennis</name>
    <name type="common">Emerald ash borer</name>
    <name type="synonym">Agrilus marcopoli</name>
    <dbReference type="NCBI Taxonomy" id="224129"/>
    <lineage>
        <taxon>Eukaryota</taxon>
        <taxon>Metazoa</taxon>
        <taxon>Ecdysozoa</taxon>
        <taxon>Arthropoda</taxon>
        <taxon>Hexapoda</taxon>
        <taxon>Insecta</taxon>
        <taxon>Pterygota</taxon>
        <taxon>Neoptera</taxon>
        <taxon>Endopterygota</taxon>
        <taxon>Coleoptera</taxon>
        <taxon>Polyphaga</taxon>
        <taxon>Elateriformia</taxon>
        <taxon>Buprestoidea</taxon>
        <taxon>Buprestidae</taxon>
        <taxon>Agrilinae</taxon>
        <taxon>Agrilus</taxon>
    </lineage>
</organism>
<keyword evidence="1" id="KW-1185">Reference proteome</keyword>
<dbReference type="InterPro" id="IPR027871">
    <property type="entry name" value="DUF4603"/>
</dbReference>
<dbReference type="GeneID" id="108738385"/>
<dbReference type="InParanoid" id="A0A1W4WTS2"/>
<dbReference type="Proteomes" id="UP000192223">
    <property type="component" value="Unplaced"/>
</dbReference>
<evidence type="ECO:0000313" key="1">
    <source>
        <dbReference type="Proteomes" id="UP000192223"/>
    </source>
</evidence>
<gene>
    <name evidence="2" type="primary">LOC108738385</name>
</gene>
<dbReference type="PANTHER" id="PTHR17611">
    <property type="entry name" value="DNA SEGMENT, CHR 5, ERATO DOI 579, EXPRESSED"/>
    <property type="match status" value="1"/>
</dbReference>